<evidence type="ECO:0000259" key="14">
    <source>
        <dbReference type="PROSITE" id="PS50110"/>
    </source>
</evidence>
<evidence type="ECO:0000256" key="6">
    <source>
        <dbReference type="ARBA" id="ARBA00022679"/>
    </source>
</evidence>
<dbReference type="GO" id="GO:0000155">
    <property type="term" value="F:phosphorelay sensor kinase activity"/>
    <property type="evidence" value="ECO:0007669"/>
    <property type="project" value="InterPro"/>
</dbReference>
<evidence type="ECO:0000313" key="16">
    <source>
        <dbReference type="Proteomes" id="UP000519023"/>
    </source>
</evidence>
<evidence type="ECO:0000256" key="12">
    <source>
        <dbReference type="SAM" id="Phobius"/>
    </source>
</evidence>
<dbReference type="InterPro" id="IPR004358">
    <property type="entry name" value="Sig_transdc_His_kin-like_C"/>
</dbReference>
<organism evidence="15 16">
    <name type="scientific">Sphingobium psychrophilum</name>
    <dbReference type="NCBI Taxonomy" id="2728834"/>
    <lineage>
        <taxon>Bacteria</taxon>
        <taxon>Pseudomonadati</taxon>
        <taxon>Pseudomonadota</taxon>
        <taxon>Alphaproteobacteria</taxon>
        <taxon>Sphingomonadales</taxon>
        <taxon>Sphingomonadaceae</taxon>
        <taxon>Sphingobium</taxon>
    </lineage>
</organism>
<dbReference type="SMART" id="SM00448">
    <property type="entry name" value="REC"/>
    <property type="match status" value="1"/>
</dbReference>
<dbReference type="SUPFAM" id="SSF52172">
    <property type="entry name" value="CheY-like"/>
    <property type="match status" value="1"/>
</dbReference>
<dbReference type="Pfam" id="PF00072">
    <property type="entry name" value="Response_reg"/>
    <property type="match status" value="1"/>
</dbReference>
<dbReference type="FunFam" id="3.30.565.10:FF:000049">
    <property type="entry name" value="Two-component sensor histidine kinase"/>
    <property type="match status" value="1"/>
</dbReference>
<evidence type="ECO:0000256" key="1">
    <source>
        <dbReference type="ARBA" id="ARBA00000085"/>
    </source>
</evidence>
<feature type="transmembrane region" description="Helical" evidence="12">
    <location>
        <begin position="112"/>
        <end position="131"/>
    </location>
</feature>
<evidence type="ECO:0000256" key="10">
    <source>
        <dbReference type="ARBA" id="ARBA00023136"/>
    </source>
</evidence>
<dbReference type="SUPFAM" id="SSF55874">
    <property type="entry name" value="ATPase domain of HSP90 chaperone/DNA topoisomerase II/histidine kinase"/>
    <property type="match status" value="1"/>
</dbReference>
<dbReference type="PRINTS" id="PR00344">
    <property type="entry name" value="BCTRLSENSOR"/>
</dbReference>
<feature type="transmembrane region" description="Helical" evidence="12">
    <location>
        <begin position="181"/>
        <end position="208"/>
    </location>
</feature>
<feature type="transmembrane region" description="Helical" evidence="12">
    <location>
        <begin position="425"/>
        <end position="447"/>
    </location>
</feature>
<dbReference type="RefSeq" id="WP_169575033.1">
    <property type="nucleotide sequence ID" value="NZ_JABBFV010000024.1"/>
</dbReference>
<dbReference type="Pfam" id="PF12860">
    <property type="entry name" value="PAS_7"/>
    <property type="match status" value="1"/>
</dbReference>
<sequence>MSIAILLAMLYAALLFGGAALAHRYRARLSGSRWRIHAYGLALAVYCTSWTYFGAVGSAATGGWDYLPIYLGPALVMALGGGFLRRLHVEVHRDGATSISDFIGSRFGKSRAIAALVTIILLFGTIPYVALQLRSVAFSFALVSQTPESTVPLIGASAALALFAILFGARRYQVAGQNEAILFVVATESVLKLVALLLVAGLAGWLLWTIPLGQVGTGIAVFRSGFSPGRLDGDFVVTTLLSMLTIICMPRHFFVSVMEARGPDDILRARWGFIAYLLVTVLAVLPIAAAGIALLDDGAAPDLFVLSLPQHFGFQGLALLVFFGGLSAAMAMVVTEVVAISSMISNDLFAPILLRRSTGRTHMGERLLWIRRTAIVGLVAAATLYAIATPSTTRLASVGLIAFVAIAQCAPALIFAVYRPHNDAMAGGAGLMTGFAIWMGTLFLPAIDLMPDWLDRWDGVNAVTLGTVISLGGNILAYLLVSARGVGVAALVRQRGIAPIGTIAALSDLVTRFVGSEAAADAFGSPHSGDGRIDRTSARVAERLIGSVVGASSARAIMASAISGQGMGFADVAQMLDASGQSLHFSQGLLAATLENIDVGISVIDRDLRLVAWNSRYLDLFRYDNGMIRVGVPVADLIRFNAERGDCGPGEVEDHVARRLGHMRSRKPHSFERHRTDGRVIKTVGGAMPDGGYVMSFTDITIEAEARAATETARRDLEQAVAQRTAQLSDVNTQLATAMADKTRFLAAASHDLLQPLHAAMLFSSALRRRLEEPERAMLARLDRSIEGANDLLRALLDISKLDAGGVTPQPTRFAARPMLVDLVESLRPLAAEKALSLRVGAGDGWVETDRSLLRSIIQNFLSNAIRYTDRGGIIVAARQRGDQMRIEVRDSGIGIAADKQDIIFREFERLGQGSENGIGLGLAIVERSAALIGARVDVWSQEGRGSCFAIGLPRVTADAPVAAIADMVVARGAAILRLLVVDDDSANRAAMRAALEAMGHSCVTAAGEGEALAATEVFDGALVDFALDGVRDGIDLIDALWARRPGLPVALVTAEQGEAMHKRARQRGVAILAKPLGGTVLDDWLAGLAREGRA</sequence>
<dbReference type="CDD" id="cd00156">
    <property type="entry name" value="REC"/>
    <property type="match status" value="1"/>
</dbReference>
<keyword evidence="10 12" id="KW-0472">Membrane</keyword>
<dbReference type="InterPro" id="IPR036890">
    <property type="entry name" value="HATPase_C_sf"/>
</dbReference>
<evidence type="ECO:0000256" key="11">
    <source>
        <dbReference type="PROSITE-ProRule" id="PRU00169"/>
    </source>
</evidence>
<feature type="transmembrane region" description="Helical" evidence="12">
    <location>
        <begin position="315"/>
        <end position="348"/>
    </location>
</feature>
<dbReference type="SUPFAM" id="SSF47384">
    <property type="entry name" value="Homodimeric domain of signal transducing histidine kinase"/>
    <property type="match status" value="1"/>
</dbReference>
<evidence type="ECO:0000259" key="13">
    <source>
        <dbReference type="PROSITE" id="PS50109"/>
    </source>
</evidence>
<feature type="modified residue" description="4-aspartylphosphate" evidence="11">
    <location>
        <position position="1025"/>
    </location>
</feature>
<dbReference type="Gene3D" id="3.40.50.2300">
    <property type="match status" value="1"/>
</dbReference>
<feature type="transmembrane region" description="Helical" evidence="12">
    <location>
        <begin position="394"/>
        <end position="418"/>
    </location>
</feature>
<dbReference type="Gene3D" id="3.30.450.20">
    <property type="entry name" value="PAS domain"/>
    <property type="match status" value="1"/>
</dbReference>
<proteinExistence type="inferred from homology"/>
<dbReference type="Gene3D" id="3.30.565.10">
    <property type="entry name" value="Histidine kinase-like ATPase, C-terminal domain"/>
    <property type="match status" value="1"/>
</dbReference>
<feature type="transmembrane region" description="Helical" evidence="12">
    <location>
        <begin position="151"/>
        <end position="169"/>
    </location>
</feature>
<gene>
    <name evidence="15" type="ORF">HHL08_21560</name>
</gene>
<comment type="catalytic activity">
    <reaction evidence="1">
        <text>ATP + protein L-histidine = ADP + protein N-phospho-L-histidine.</text>
        <dbReference type="EC" id="2.7.13.3"/>
    </reaction>
</comment>
<comment type="similarity">
    <text evidence="3">Belongs to the sodium:solute symporter (SSF) (TC 2.A.21) family.</text>
</comment>
<dbReference type="EMBL" id="JABBFV010000024">
    <property type="protein sequence ID" value="NML12686.1"/>
    <property type="molecule type" value="Genomic_DNA"/>
</dbReference>
<dbReference type="EC" id="2.7.13.3" evidence="4"/>
<feature type="domain" description="Response regulatory" evidence="14">
    <location>
        <begin position="978"/>
        <end position="1090"/>
    </location>
</feature>
<evidence type="ECO:0000256" key="8">
    <source>
        <dbReference type="ARBA" id="ARBA00022777"/>
    </source>
</evidence>
<dbReference type="SUPFAM" id="SSF55785">
    <property type="entry name" value="PYP-like sensor domain (PAS domain)"/>
    <property type="match status" value="1"/>
</dbReference>
<dbReference type="Pfam" id="PF00512">
    <property type="entry name" value="HisKA"/>
    <property type="match status" value="1"/>
</dbReference>
<keyword evidence="16" id="KW-1185">Reference proteome</keyword>
<evidence type="ECO:0000256" key="2">
    <source>
        <dbReference type="ARBA" id="ARBA00004141"/>
    </source>
</evidence>
<feature type="transmembrane region" description="Helical" evidence="12">
    <location>
        <begin position="369"/>
        <end position="388"/>
    </location>
</feature>
<protein>
    <recommendedName>
        <fullName evidence="4">histidine kinase</fullName>
        <ecNumber evidence="4">2.7.13.3</ecNumber>
    </recommendedName>
</protein>
<dbReference type="AlphaFoldDB" id="A0A7X9ZVI6"/>
<dbReference type="PROSITE" id="PS50109">
    <property type="entry name" value="HIS_KIN"/>
    <property type="match status" value="1"/>
</dbReference>
<dbReference type="InterPro" id="IPR001789">
    <property type="entry name" value="Sig_transdc_resp-reg_receiver"/>
</dbReference>
<dbReference type="GO" id="GO:0009927">
    <property type="term" value="F:histidine phosphotransfer kinase activity"/>
    <property type="evidence" value="ECO:0007669"/>
    <property type="project" value="TreeGrafter"/>
</dbReference>
<evidence type="ECO:0000313" key="15">
    <source>
        <dbReference type="EMBL" id="NML12686.1"/>
    </source>
</evidence>
<dbReference type="PROSITE" id="PS50110">
    <property type="entry name" value="RESPONSE_REGULATORY"/>
    <property type="match status" value="1"/>
</dbReference>
<feature type="transmembrane region" description="Helical" evidence="12">
    <location>
        <begin position="36"/>
        <end position="55"/>
    </location>
</feature>
<dbReference type="SMART" id="SM00388">
    <property type="entry name" value="HisKA"/>
    <property type="match status" value="1"/>
</dbReference>
<comment type="caution">
    <text evidence="15">The sequence shown here is derived from an EMBL/GenBank/DDBJ whole genome shotgun (WGS) entry which is preliminary data.</text>
</comment>
<feature type="transmembrane region" description="Helical" evidence="12">
    <location>
        <begin position="6"/>
        <end position="24"/>
    </location>
</feature>
<name>A0A7X9ZVI6_9SPHN</name>
<dbReference type="PANTHER" id="PTHR43047">
    <property type="entry name" value="TWO-COMPONENT HISTIDINE PROTEIN KINASE"/>
    <property type="match status" value="1"/>
</dbReference>
<dbReference type="InterPro" id="IPR035965">
    <property type="entry name" value="PAS-like_dom_sf"/>
</dbReference>
<dbReference type="InterPro" id="IPR011006">
    <property type="entry name" value="CheY-like_superfamily"/>
</dbReference>
<dbReference type="GO" id="GO:0022857">
    <property type="term" value="F:transmembrane transporter activity"/>
    <property type="evidence" value="ECO:0007669"/>
    <property type="project" value="InterPro"/>
</dbReference>
<accession>A0A7X9ZVI6</accession>
<keyword evidence="5 11" id="KW-0597">Phosphoprotein</keyword>
<dbReference type="PANTHER" id="PTHR43047:SF9">
    <property type="entry name" value="HISTIDINE KINASE"/>
    <property type="match status" value="1"/>
</dbReference>
<evidence type="ECO:0000256" key="9">
    <source>
        <dbReference type="ARBA" id="ARBA00022989"/>
    </source>
</evidence>
<keyword evidence="7 12" id="KW-0812">Transmembrane</keyword>
<dbReference type="SMART" id="SM00387">
    <property type="entry name" value="HATPase_c"/>
    <property type="match status" value="1"/>
</dbReference>
<feature type="transmembrane region" description="Helical" evidence="12">
    <location>
        <begin position="67"/>
        <end position="84"/>
    </location>
</feature>
<evidence type="ECO:0000256" key="4">
    <source>
        <dbReference type="ARBA" id="ARBA00012438"/>
    </source>
</evidence>
<keyword evidence="6" id="KW-0808">Transferase</keyword>
<dbReference type="Gene3D" id="1.10.287.130">
    <property type="match status" value="1"/>
</dbReference>
<dbReference type="InterPro" id="IPR036097">
    <property type="entry name" value="HisK_dim/P_sf"/>
</dbReference>
<keyword evidence="9 12" id="KW-1133">Transmembrane helix</keyword>
<dbReference type="Pfam" id="PF02518">
    <property type="entry name" value="HATPase_c"/>
    <property type="match status" value="1"/>
</dbReference>
<feature type="transmembrane region" description="Helical" evidence="12">
    <location>
        <begin position="274"/>
        <end position="295"/>
    </location>
</feature>
<feature type="transmembrane region" description="Helical" evidence="12">
    <location>
        <begin position="235"/>
        <end position="254"/>
    </location>
</feature>
<keyword evidence="8" id="KW-0418">Kinase</keyword>
<reference evidence="15 16" key="1">
    <citation type="submission" date="2020-04" db="EMBL/GenBank/DDBJ databases">
        <title>Sphingobium sp. AR-3-1 isolated from Arctic soil.</title>
        <authorList>
            <person name="Dahal R.H."/>
            <person name="Chaudhary D.K."/>
        </authorList>
    </citation>
    <scope>NUCLEOTIDE SEQUENCE [LARGE SCALE GENOMIC DNA]</scope>
    <source>
        <strain evidence="15 16">AR-3-1</strain>
    </source>
</reference>
<dbReference type="InterPro" id="IPR003594">
    <property type="entry name" value="HATPase_dom"/>
</dbReference>
<dbReference type="InterPro" id="IPR001734">
    <property type="entry name" value="Na/solute_symporter"/>
</dbReference>
<comment type="subcellular location">
    <subcellularLocation>
        <location evidence="2">Membrane</location>
        <topology evidence="2">Multi-pass membrane protein</topology>
    </subcellularLocation>
</comment>
<evidence type="ECO:0000256" key="7">
    <source>
        <dbReference type="ARBA" id="ARBA00022692"/>
    </source>
</evidence>
<evidence type="ECO:0000256" key="3">
    <source>
        <dbReference type="ARBA" id="ARBA00006434"/>
    </source>
</evidence>
<dbReference type="CDD" id="cd00082">
    <property type="entry name" value="HisKA"/>
    <property type="match status" value="1"/>
</dbReference>
<dbReference type="InterPro" id="IPR005467">
    <property type="entry name" value="His_kinase_dom"/>
</dbReference>
<dbReference type="InterPro" id="IPR003661">
    <property type="entry name" value="HisK_dim/P_dom"/>
</dbReference>
<dbReference type="Gene3D" id="1.20.1730.10">
    <property type="entry name" value="Sodium/glucose cotransporter"/>
    <property type="match status" value="1"/>
</dbReference>
<dbReference type="Proteomes" id="UP000519023">
    <property type="component" value="Unassembled WGS sequence"/>
</dbReference>
<dbReference type="PROSITE" id="PS50283">
    <property type="entry name" value="NA_SOLUT_SYMP_3"/>
    <property type="match status" value="1"/>
</dbReference>
<dbReference type="GO" id="GO:0005886">
    <property type="term" value="C:plasma membrane"/>
    <property type="evidence" value="ECO:0007669"/>
    <property type="project" value="TreeGrafter"/>
</dbReference>
<feature type="transmembrane region" description="Helical" evidence="12">
    <location>
        <begin position="459"/>
        <end position="481"/>
    </location>
</feature>
<feature type="domain" description="Histidine kinase" evidence="13">
    <location>
        <begin position="748"/>
        <end position="957"/>
    </location>
</feature>
<dbReference type="InterPro" id="IPR038377">
    <property type="entry name" value="Na/Glc_symporter_sf"/>
</dbReference>
<evidence type="ECO:0000256" key="5">
    <source>
        <dbReference type="ARBA" id="ARBA00022553"/>
    </source>
</evidence>